<dbReference type="EMBL" id="JAUBDI010000012">
    <property type="protein sequence ID" value="MDW0114067.1"/>
    <property type="molecule type" value="Genomic_DNA"/>
</dbReference>
<dbReference type="SUPFAM" id="SSF51261">
    <property type="entry name" value="Duplicated hybrid motif"/>
    <property type="match status" value="1"/>
</dbReference>
<evidence type="ECO:0000259" key="2">
    <source>
        <dbReference type="Pfam" id="PF01551"/>
    </source>
</evidence>
<keyword evidence="4" id="KW-1185">Reference proteome</keyword>
<dbReference type="InterPro" id="IPR011055">
    <property type="entry name" value="Dup_hybrid_motif"/>
</dbReference>
<evidence type="ECO:0000313" key="4">
    <source>
        <dbReference type="Proteomes" id="UP001282284"/>
    </source>
</evidence>
<feature type="domain" description="M23ase beta-sheet core" evidence="2">
    <location>
        <begin position="117"/>
        <end position="214"/>
    </location>
</feature>
<accession>A0ABU4GEN1</accession>
<dbReference type="EC" id="3.4.-.-" evidence="3"/>
<keyword evidence="1" id="KW-0472">Membrane</keyword>
<dbReference type="CDD" id="cd12797">
    <property type="entry name" value="M23_peptidase"/>
    <property type="match status" value="1"/>
</dbReference>
<evidence type="ECO:0000256" key="1">
    <source>
        <dbReference type="SAM" id="Phobius"/>
    </source>
</evidence>
<proteinExistence type="predicted"/>
<organism evidence="3 4">
    <name type="scientific">Sporosarcina saromensis</name>
    <dbReference type="NCBI Taxonomy" id="359365"/>
    <lineage>
        <taxon>Bacteria</taxon>
        <taxon>Bacillati</taxon>
        <taxon>Bacillota</taxon>
        <taxon>Bacilli</taxon>
        <taxon>Bacillales</taxon>
        <taxon>Caryophanaceae</taxon>
        <taxon>Sporosarcina</taxon>
    </lineage>
</organism>
<dbReference type="InterPro" id="IPR050570">
    <property type="entry name" value="Cell_wall_metabolism_enzyme"/>
</dbReference>
<reference evidence="3 4" key="1">
    <citation type="submission" date="2023-06" db="EMBL/GenBank/DDBJ databases">
        <title>Sporosarcina sp. nov., isolated from Korean traditional fermented seafood 'Jeotgal'.</title>
        <authorList>
            <person name="Yang A.I."/>
            <person name="Shin N.-R."/>
        </authorList>
    </citation>
    <scope>NUCLEOTIDE SEQUENCE [LARGE SCALE GENOMIC DNA]</scope>
    <source>
        <strain evidence="3 4">KCTC13119</strain>
    </source>
</reference>
<feature type="transmembrane region" description="Helical" evidence="1">
    <location>
        <begin position="23"/>
        <end position="43"/>
    </location>
</feature>
<comment type="caution">
    <text evidence="3">The sequence shown here is derived from an EMBL/GenBank/DDBJ whole genome shotgun (WGS) entry which is preliminary data.</text>
</comment>
<gene>
    <name evidence="3" type="ORF">QT711_12795</name>
</gene>
<name>A0ABU4GEN1_9BACL</name>
<protein>
    <submittedName>
        <fullName evidence="3">M23 family metallopeptidase</fullName>
        <ecNumber evidence="3">3.4.-.-</ecNumber>
    </submittedName>
</protein>
<dbReference type="PANTHER" id="PTHR21666:SF291">
    <property type="entry name" value="STAGE II SPORULATION PROTEIN Q"/>
    <property type="match status" value="1"/>
</dbReference>
<dbReference type="Gene3D" id="2.70.70.10">
    <property type="entry name" value="Glucose Permease (Domain IIA)"/>
    <property type="match status" value="1"/>
</dbReference>
<keyword evidence="3" id="KW-0378">Hydrolase</keyword>
<keyword evidence="1" id="KW-0812">Transmembrane</keyword>
<keyword evidence="1" id="KW-1133">Transmembrane helix</keyword>
<dbReference type="GO" id="GO:0016787">
    <property type="term" value="F:hydrolase activity"/>
    <property type="evidence" value="ECO:0007669"/>
    <property type="project" value="UniProtKB-KW"/>
</dbReference>
<dbReference type="Proteomes" id="UP001282284">
    <property type="component" value="Unassembled WGS sequence"/>
</dbReference>
<dbReference type="PANTHER" id="PTHR21666">
    <property type="entry name" value="PEPTIDASE-RELATED"/>
    <property type="match status" value="1"/>
</dbReference>
<dbReference type="Pfam" id="PF01551">
    <property type="entry name" value="Peptidase_M23"/>
    <property type="match status" value="1"/>
</dbReference>
<evidence type="ECO:0000313" key="3">
    <source>
        <dbReference type="EMBL" id="MDW0114067.1"/>
    </source>
</evidence>
<dbReference type="InterPro" id="IPR016047">
    <property type="entry name" value="M23ase_b-sheet_dom"/>
</dbReference>
<sequence>MTMREEKPKSPSQKSKSTKKNRWFWPAVYSSVAIVFVGMIWGFNAIIQKDTKETVDGTNEPNNGLVVETNAPTEVVKFPFDEEHLDNVAIIQEYYDTEADEADRENALLVFNQTYKTNTGISISVNDQPFEVLAAMSGTVEQVVVDHFQGGEVRITHADGMTTIYSSLTGIQVKEGDQVEQGQVLGTATSNEWNPQAGTHLLFEVQVDGVPINPRSKLGF</sequence>